<comment type="caution">
    <text evidence="5">The sequence shown here is derived from an EMBL/GenBank/DDBJ whole genome shotgun (WGS) entry which is preliminary data.</text>
</comment>
<dbReference type="InterPro" id="IPR017871">
    <property type="entry name" value="ABC_transporter-like_CS"/>
</dbReference>
<dbReference type="GO" id="GO:0005524">
    <property type="term" value="F:ATP binding"/>
    <property type="evidence" value="ECO:0007669"/>
    <property type="project" value="UniProtKB-KW"/>
</dbReference>
<dbReference type="PANTHER" id="PTHR24220">
    <property type="entry name" value="IMPORT ATP-BINDING PROTEIN"/>
    <property type="match status" value="1"/>
</dbReference>
<evidence type="ECO:0000256" key="3">
    <source>
        <dbReference type="ARBA" id="ARBA00022840"/>
    </source>
</evidence>
<protein>
    <submittedName>
        <fullName evidence="5">ABC transporter ATP-binding protein</fullName>
    </submittedName>
</protein>
<dbReference type="SMART" id="SM00382">
    <property type="entry name" value="AAA"/>
    <property type="match status" value="1"/>
</dbReference>
<keyword evidence="3 5" id="KW-0067">ATP-binding</keyword>
<name>A0ABS9KFF0_9BACT</name>
<dbReference type="InterPro" id="IPR015854">
    <property type="entry name" value="ABC_transpr_LolD-like"/>
</dbReference>
<proteinExistence type="predicted"/>
<gene>
    <name evidence="5" type="ORF">L6773_13435</name>
</gene>
<dbReference type="InterPro" id="IPR003593">
    <property type="entry name" value="AAA+_ATPase"/>
</dbReference>
<keyword evidence="1" id="KW-0813">Transport</keyword>
<dbReference type="InterPro" id="IPR027417">
    <property type="entry name" value="P-loop_NTPase"/>
</dbReference>
<dbReference type="InterPro" id="IPR017911">
    <property type="entry name" value="MacB-like_ATP-bd"/>
</dbReference>
<reference evidence="5" key="1">
    <citation type="submission" date="2022-01" db="EMBL/GenBank/DDBJ databases">
        <authorList>
            <person name="Wang Y."/>
        </authorList>
    </citation>
    <scope>NUCLEOTIDE SEQUENCE</scope>
    <source>
        <strain evidence="5">WB101</strain>
    </source>
</reference>
<feature type="domain" description="ABC transporter" evidence="4">
    <location>
        <begin position="55"/>
        <end position="278"/>
    </location>
</feature>
<accession>A0ABS9KFF0</accession>
<dbReference type="Gene3D" id="3.40.50.300">
    <property type="entry name" value="P-loop containing nucleotide triphosphate hydrolases"/>
    <property type="match status" value="1"/>
</dbReference>
<dbReference type="PANTHER" id="PTHR24220:SF86">
    <property type="entry name" value="ABC TRANSPORTER ABCH.1"/>
    <property type="match status" value="1"/>
</dbReference>
<evidence type="ECO:0000313" key="5">
    <source>
        <dbReference type="EMBL" id="MCG2589576.1"/>
    </source>
</evidence>
<evidence type="ECO:0000259" key="4">
    <source>
        <dbReference type="PROSITE" id="PS50893"/>
    </source>
</evidence>
<dbReference type="SUPFAM" id="SSF52540">
    <property type="entry name" value="P-loop containing nucleoside triphosphate hydrolases"/>
    <property type="match status" value="1"/>
</dbReference>
<reference evidence="5" key="2">
    <citation type="submission" date="2024-05" db="EMBL/GenBank/DDBJ databases">
        <title>Rhodohalobacter halophilus gen. nov., sp. nov., a moderately halophilic member of the family Balneolaceae.</title>
        <authorList>
            <person name="Xia J."/>
        </authorList>
    </citation>
    <scope>NUCLEOTIDE SEQUENCE</scope>
    <source>
        <strain evidence="5">WB101</strain>
    </source>
</reference>
<evidence type="ECO:0000256" key="2">
    <source>
        <dbReference type="ARBA" id="ARBA00022741"/>
    </source>
</evidence>
<evidence type="ECO:0000256" key="1">
    <source>
        <dbReference type="ARBA" id="ARBA00022448"/>
    </source>
</evidence>
<dbReference type="InterPro" id="IPR003439">
    <property type="entry name" value="ABC_transporter-like_ATP-bd"/>
</dbReference>
<dbReference type="EMBL" id="JAKLWS010000018">
    <property type="protein sequence ID" value="MCG2589576.1"/>
    <property type="molecule type" value="Genomic_DNA"/>
</dbReference>
<evidence type="ECO:0000313" key="6">
    <source>
        <dbReference type="Proteomes" id="UP001165366"/>
    </source>
</evidence>
<sequence>MRYAHRAESNYEYSNSTKESSDECYAAESMIPGVNTHPMTQIEPETSNLKKMSIITTTGLTKVYNADQVPVHALRGVDLTIDKGEFTSIVGPSGSGKTTLLNIIGGLDEPTEGKALIDNTDLTTLSDRKLINFRLHHIGFVFQAYNLIPVLTALENVSFIMQMQGRSSRECREKSIDLLKEVGLEDKINKRPSELSGGQQQRVAVARALASKPAFVLADEPTANLDSVSTAELLDMMLELNEREEMTFVFSTHDQRVIDRARRVVTLVDGKIDTDEKR</sequence>
<keyword evidence="6" id="KW-1185">Reference proteome</keyword>
<dbReference type="CDD" id="cd03255">
    <property type="entry name" value="ABC_MJ0796_LolCDE_FtsE"/>
    <property type="match status" value="1"/>
</dbReference>
<dbReference type="PROSITE" id="PS50893">
    <property type="entry name" value="ABC_TRANSPORTER_2"/>
    <property type="match status" value="1"/>
</dbReference>
<dbReference type="Proteomes" id="UP001165366">
    <property type="component" value="Unassembled WGS sequence"/>
</dbReference>
<dbReference type="Pfam" id="PF00005">
    <property type="entry name" value="ABC_tran"/>
    <property type="match status" value="1"/>
</dbReference>
<organism evidence="5 6">
    <name type="scientific">Rhodohalobacter sulfatireducens</name>
    <dbReference type="NCBI Taxonomy" id="2911366"/>
    <lineage>
        <taxon>Bacteria</taxon>
        <taxon>Pseudomonadati</taxon>
        <taxon>Balneolota</taxon>
        <taxon>Balneolia</taxon>
        <taxon>Balneolales</taxon>
        <taxon>Balneolaceae</taxon>
        <taxon>Rhodohalobacter</taxon>
    </lineage>
</organism>
<keyword evidence="2" id="KW-0547">Nucleotide-binding</keyword>
<dbReference type="PROSITE" id="PS00211">
    <property type="entry name" value="ABC_TRANSPORTER_1"/>
    <property type="match status" value="1"/>
</dbReference>